<comment type="caution">
    <text evidence="1">The sequence shown here is derived from an EMBL/GenBank/DDBJ whole genome shotgun (WGS) entry which is preliminary data.</text>
</comment>
<evidence type="ECO:0000313" key="1">
    <source>
        <dbReference type="EMBL" id="GER57896.1"/>
    </source>
</evidence>
<dbReference type="AlphaFoldDB" id="A0A5J4ITN3"/>
<reference evidence="1 2" key="1">
    <citation type="submission" date="2019-08" db="EMBL/GenBank/DDBJ databases">
        <title>Draft genome sequence of Ulvibacter marinus type strain NBRC 109484.</title>
        <authorList>
            <person name="Kawano K."/>
            <person name="Ushijima N."/>
            <person name="Kihara M."/>
            <person name="Itoh H."/>
        </authorList>
    </citation>
    <scope>NUCLEOTIDE SEQUENCE [LARGE SCALE GENOMIC DNA]</scope>
    <source>
        <strain evidence="1 2">NBRC 109484</strain>
    </source>
</reference>
<evidence type="ECO:0000313" key="2">
    <source>
        <dbReference type="Proteomes" id="UP000326509"/>
    </source>
</evidence>
<dbReference type="EMBL" id="BKCG01000001">
    <property type="protein sequence ID" value="GER57896.1"/>
    <property type="molecule type" value="Genomic_DNA"/>
</dbReference>
<organism evidence="1 2">
    <name type="scientific">Patiriisocius marinus</name>
    <dbReference type="NCBI Taxonomy" id="1397112"/>
    <lineage>
        <taxon>Bacteria</taxon>
        <taxon>Pseudomonadati</taxon>
        <taxon>Bacteroidota</taxon>
        <taxon>Flavobacteriia</taxon>
        <taxon>Flavobacteriales</taxon>
        <taxon>Flavobacteriaceae</taxon>
        <taxon>Patiriisocius</taxon>
    </lineage>
</organism>
<dbReference type="Proteomes" id="UP000326509">
    <property type="component" value="Unassembled WGS sequence"/>
</dbReference>
<gene>
    <name evidence="1" type="ORF">ULMA_00040</name>
</gene>
<dbReference type="RefSeq" id="WP_151672001.1">
    <property type="nucleotide sequence ID" value="NZ_BKCG01000001.1"/>
</dbReference>
<accession>A0A5J4ITN3</accession>
<name>A0A5J4ITN3_9FLAO</name>
<sequence length="238" mass="28027">MKIKNVLLTAVMITATVLNVNSQSRENKVTVEFSSESQKLTKASGWEQNEKTGKWVENKNVIDDRECPSYWVSHVSQNFKWIQFRTINQNDKKYYVFLYERLGGEYKYPNIQEDWEADKRTYFFIISSTEYEDLKTKIDLKSGENIKLTSKMNGYISDRYKILGGEHLYNEENLLAKITKTIEKPSYSESCLVINSQTTDGNDVLRFRLPESCYFAEKYMKTAYFEVKLEQYKTILTE</sequence>
<dbReference type="OrthoDB" id="1415761at2"/>
<protein>
    <submittedName>
        <fullName evidence="1">Uncharacterized protein</fullName>
    </submittedName>
</protein>
<proteinExistence type="predicted"/>
<keyword evidence="2" id="KW-1185">Reference proteome</keyword>